<accession>A0A8T0QK92</accession>
<evidence type="ECO:0000256" key="1">
    <source>
        <dbReference type="SAM" id="MobiDB-lite"/>
    </source>
</evidence>
<name>A0A8T0QK92_PANVG</name>
<dbReference type="AlphaFoldDB" id="A0A8T0QK92"/>
<sequence length="144" mass="16398">MRLLMICQCSWFHGLFVLLQRTEHHGHRQPTPMKTLTKGKNPPVSFLSLRLSSQSRRPGERAAVAAASRKNAAPLWNAMRRLLDSSSADELSRSRRGCGCRYWVRERWMRRPSALPAPGRGGRRRTGGANPDQGAYCKYSDRDY</sequence>
<comment type="caution">
    <text evidence="3">The sequence shown here is derived from an EMBL/GenBank/DDBJ whole genome shotgun (WGS) entry which is preliminary data.</text>
</comment>
<organism evidence="3 4">
    <name type="scientific">Panicum virgatum</name>
    <name type="common">Blackwell switchgrass</name>
    <dbReference type="NCBI Taxonomy" id="38727"/>
    <lineage>
        <taxon>Eukaryota</taxon>
        <taxon>Viridiplantae</taxon>
        <taxon>Streptophyta</taxon>
        <taxon>Embryophyta</taxon>
        <taxon>Tracheophyta</taxon>
        <taxon>Spermatophyta</taxon>
        <taxon>Magnoliopsida</taxon>
        <taxon>Liliopsida</taxon>
        <taxon>Poales</taxon>
        <taxon>Poaceae</taxon>
        <taxon>PACMAD clade</taxon>
        <taxon>Panicoideae</taxon>
        <taxon>Panicodae</taxon>
        <taxon>Paniceae</taxon>
        <taxon>Panicinae</taxon>
        <taxon>Panicum</taxon>
        <taxon>Panicum sect. Hiantes</taxon>
    </lineage>
</organism>
<evidence type="ECO:0000256" key="2">
    <source>
        <dbReference type="SAM" id="SignalP"/>
    </source>
</evidence>
<keyword evidence="2" id="KW-0732">Signal</keyword>
<evidence type="ECO:0008006" key="5">
    <source>
        <dbReference type="Google" id="ProtNLM"/>
    </source>
</evidence>
<feature type="signal peptide" evidence="2">
    <location>
        <begin position="1"/>
        <end position="21"/>
    </location>
</feature>
<dbReference type="EMBL" id="CM029049">
    <property type="protein sequence ID" value="KAG2570694.1"/>
    <property type="molecule type" value="Genomic_DNA"/>
</dbReference>
<reference evidence="3" key="1">
    <citation type="submission" date="2020-05" db="EMBL/GenBank/DDBJ databases">
        <title>WGS assembly of Panicum virgatum.</title>
        <authorList>
            <person name="Lovell J.T."/>
            <person name="Jenkins J."/>
            <person name="Shu S."/>
            <person name="Juenger T.E."/>
            <person name="Schmutz J."/>
        </authorList>
    </citation>
    <scope>NUCLEOTIDE SEQUENCE</scope>
    <source>
        <strain evidence="3">AP13</strain>
    </source>
</reference>
<protein>
    <recommendedName>
        <fullName evidence="5">Secreted protein</fullName>
    </recommendedName>
</protein>
<proteinExistence type="predicted"/>
<feature type="chain" id="PRO_5035732351" description="Secreted protein" evidence="2">
    <location>
        <begin position="22"/>
        <end position="144"/>
    </location>
</feature>
<keyword evidence="4" id="KW-1185">Reference proteome</keyword>
<gene>
    <name evidence="3" type="ORF">PVAP13_7KG042409</name>
</gene>
<evidence type="ECO:0000313" key="3">
    <source>
        <dbReference type="EMBL" id="KAG2570694.1"/>
    </source>
</evidence>
<feature type="region of interest" description="Disordered" evidence="1">
    <location>
        <begin position="113"/>
        <end position="144"/>
    </location>
</feature>
<evidence type="ECO:0000313" key="4">
    <source>
        <dbReference type="Proteomes" id="UP000823388"/>
    </source>
</evidence>
<dbReference type="Proteomes" id="UP000823388">
    <property type="component" value="Chromosome 7K"/>
</dbReference>